<protein>
    <recommendedName>
        <fullName evidence="3">F-box domain-containing protein</fullName>
    </recommendedName>
</protein>
<comment type="caution">
    <text evidence="1">The sequence shown here is derived from an EMBL/GenBank/DDBJ whole genome shotgun (WGS) entry which is preliminary data.</text>
</comment>
<dbReference type="GeneID" id="92048215"/>
<sequence>MDKLSFEVVSLILDELQGPDGKSKLAPYSTISRQWQAAVERRTFASLTVEDLGQFQAVISSSPFRLPALRDLRFNVGLPTDSESRASYHRTQSAVLSTITSLLNQLRTWEKKTKDKTRFTDDSLGPISLRLQLQPRAGPDRISRSMTAVLERQLEFQQKDLDALAKLHCVSRLKVSSDGNQYLHPFTSCQLATRFSALQSLYLVYMDMESKQSPLRKTIRSSLADGINSLGQLPHLTKLTILRGNGEPPSNHSYENLCLEVEDQKGITVDLLCEAIRKLAQKGCLVELGLIDELISPDLFRDRRQRSAMNHDDARERQEEWPSLQRLEILASMVAPSGMWYYTGNKDDVEPNIYGFNGWNDHDPLHEWRTSPSSEGFDPLAIDLAAEVRRMPRLRSCCFRISLEADHVDHIIELECVEAGEKFEVAYASQENNEYMPVRRWRVTNTNTNWKVPNEFNAICADWVGPDGEVEVWYDGHRLESP</sequence>
<accession>A0ABR1VHF0</accession>
<dbReference type="RefSeq" id="XP_066664445.1">
    <property type="nucleotide sequence ID" value="XM_066815155.1"/>
</dbReference>
<dbReference type="EMBL" id="JAQQWN010000008">
    <property type="protein sequence ID" value="KAK8070637.1"/>
    <property type="molecule type" value="Genomic_DNA"/>
</dbReference>
<keyword evidence="2" id="KW-1185">Reference proteome</keyword>
<evidence type="ECO:0000313" key="1">
    <source>
        <dbReference type="EMBL" id="KAK8070637.1"/>
    </source>
</evidence>
<evidence type="ECO:0000313" key="2">
    <source>
        <dbReference type="Proteomes" id="UP001433268"/>
    </source>
</evidence>
<name>A0ABR1VHF0_9PEZI</name>
<reference evidence="1 2" key="1">
    <citation type="submission" date="2023-01" db="EMBL/GenBank/DDBJ databases">
        <title>Analysis of 21 Apiospora genomes using comparative genomics revels a genus with tremendous synthesis potential of carbohydrate active enzymes and secondary metabolites.</title>
        <authorList>
            <person name="Sorensen T."/>
        </authorList>
    </citation>
    <scope>NUCLEOTIDE SEQUENCE [LARGE SCALE GENOMIC DNA]</scope>
    <source>
        <strain evidence="1 2">CBS 114990</strain>
    </source>
</reference>
<proteinExistence type="predicted"/>
<organism evidence="1 2">
    <name type="scientific">Apiospora hydei</name>
    <dbReference type="NCBI Taxonomy" id="1337664"/>
    <lineage>
        <taxon>Eukaryota</taxon>
        <taxon>Fungi</taxon>
        <taxon>Dikarya</taxon>
        <taxon>Ascomycota</taxon>
        <taxon>Pezizomycotina</taxon>
        <taxon>Sordariomycetes</taxon>
        <taxon>Xylariomycetidae</taxon>
        <taxon>Amphisphaeriales</taxon>
        <taxon>Apiosporaceae</taxon>
        <taxon>Apiospora</taxon>
    </lineage>
</organism>
<dbReference type="Proteomes" id="UP001433268">
    <property type="component" value="Unassembled WGS sequence"/>
</dbReference>
<gene>
    <name evidence="1" type="ORF">PG997_010840</name>
</gene>
<evidence type="ECO:0008006" key="3">
    <source>
        <dbReference type="Google" id="ProtNLM"/>
    </source>
</evidence>